<evidence type="ECO:0000256" key="1">
    <source>
        <dbReference type="ARBA" id="ARBA00022490"/>
    </source>
</evidence>
<dbReference type="InterPro" id="IPR032837">
    <property type="entry name" value="G1PDH"/>
</dbReference>
<keyword evidence="7" id="KW-0443">Lipid metabolism</keyword>
<keyword evidence="4" id="KW-0521">NADP</keyword>
<comment type="caution">
    <text evidence="10">The sequence shown here is derived from an EMBL/GenBank/DDBJ whole genome shotgun (WGS) entry which is preliminary data.</text>
</comment>
<evidence type="ECO:0000313" key="10">
    <source>
        <dbReference type="EMBL" id="MFM2720179.1"/>
    </source>
</evidence>
<name>A0ABW9GFA3_9MICO</name>
<keyword evidence="3" id="KW-0479">Metal-binding</keyword>
<evidence type="ECO:0000256" key="5">
    <source>
        <dbReference type="ARBA" id="ARBA00023002"/>
    </source>
</evidence>
<gene>
    <name evidence="10" type="ORF">P5G46_06660</name>
</gene>
<evidence type="ECO:0000256" key="4">
    <source>
        <dbReference type="ARBA" id="ARBA00022857"/>
    </source>
</evidence>
<accession>A0ABW9GFA3</accession>
<dbReference type="Pfam" id="PF13685">
    <property type="entry name" value="Fe-ADH_2"/>
    <property type="match status" value="1"/>
</dbReference>
<dbReference type="PANTHER" id="PTHR43616">
    <property type="entry name" value="GLYCEROL DEHYDROGENASE"/>
    <property type="match status" value="1"/>
</dbReference>
<reference evidence="10 11" key="1">
    <citation type="submission" date="2023-03" db="EMBL/GenBank/DDBJ databases">
        <title>MT1 and MT2 Draft Genomes of Novel Species.</title>
        <authorList>
            <person name="Venkateswaran K."/>
        </authorList>
    </citation>
    <scope>NUCLEOTIDE SEQUENCE [LARGE SCALE GENOMIC DNA]</scope>
    <source>
        <strain evidence="10 11">IF8SW-P5</strain>
    </source>
</reference>
<sequence length="457" mass="47611">MTSVSTIDLARTSSGGAMRLIAEPGALRHLASLVDELAPVGDIVLVSDDTPKLVSGAPLDALVSAALPSGRPRRAVPVPAGPHGVTLDEATVDEVTAAVAGGAIIVTVGSGTVSDLGKVVSATLRVPLVSVQTAASVNGFADPLSVLVRSGAKRTVPSRWPDALVVDHDVVAGAPMDLTRAGVGDAVAIWSSPADWYLACALGMDPGAYDSRFVDPVRDLAPRLADTSLAADERLAALVDVLTVGGLVIGEAGSTAPLSGVEHLVSHVLDMAALAEGGEHDLHGAQVGVASVLSAALWDVALTEERVFDVGPDDLVVPLGLEERVRAVWHPVDSSGALGDECWRAVETKMRRWVAAAPMIEDFFHRRREHVSTLRALAADPALPVAALRAWGAPTTFAQLRPAVSADRARWALEALPFMRDRMSLADLLVLAGRWNDDLFDRVFARAERAGGGHGGV</sequence>
<dbReference type="Gene3D" id="3.40.50.1970">
    <property type="match status" value="1"/>
</dbReference>
<dbReference type="Proteomes" id="UP001630303">
    <property type="component" value="Unassembled WGS sequence"/>
</dbReference>
<keyword evidence="2" id="KW-0444">Lipid biosynthesis</keyword>
<dbReference type="EMBL" id="JAROCE010000001">
    <property type="protein sequence ID" value="MFM2720179.1"/>
    <property type="molecule type" value="Genomic_DNA"/>
</dbReference>
<keyword evidence="11" id="KW-1185">Reference proteome</keyword>
<dbReference type="SUPFAM" id="SSF56796">
    <property type="entry name" value="Dehydroquinate synthase-like"/>
    <property type="match status" value="1"/>
</dbReference>
<evidence type="ECO:0000256" key="2">
    <source>
        <dbReference type="ARBA" id="ARBA00022516"/>
    </source>
</evidence>
<protein>
    <submittedName>
        <fullName evidence="10">Iron-containing alcohol dehydrogenase</fullName>
    </submittedName>
</protein>
<evidence type="ECO:0000256" key="9">
    <source>
        <dbReference type="ARBA" id="ARBA00023264"/>
    </source>
</evidence>
<keyword evidence="1" id="KW-0963">Cytoplasm</keyword>
<evidence type="ECO:0000256" key="3">
    <source>
        <dbReference type="ARBA" id="ARBA00022723"/>
    </source>
</evidence>
<dbReference type="InterPro" id="IPR016205">
    <property type="entry name" value="Glycerol_DH"/>
</dbReference>
<proteinExistence type="predicted"/>
<organism evidence="10 11">
    <name type="scientific">Microbacterium mcarthurae</name>
    <dbReference type="NCBI Taxonomy" id="3035918"/>
    <lineage>
        <taxon>Bacteria</taxon>
        <taxon>Bacillati</taxon>
        <taxon>Actinomycetota</taxon>
        <taxon>Actinomycetes</taxon>
        <taxon>Micrococcales</taxon>
        <taxon>Microbacteriaceae</taxon>
        <taxon>Microbacterium</taxon>
    </lineage>
</organism>
<evidence type="ECO:0000256" key="6">
    <source>
        <dbReference type="ARBA" id="ARBA00023027"/>
    </source>
</evidence>
<evidence type="ECO:0000313" key="11">
    <source>
        <dbReference type="Proteomes" id="UP001630303"/>
    </source>
</evidence>
<keyword evidence="8" id="KW-0594">Phospholipid biosynthesis</keyword>
<keyword evidence="5" id="KW-0560">Oxidoreductase</keyword>
<keyword evidence="6" id="KW-0520">NAD</keyword>
<dbReference type="PANTHER" id="PTHR43616:SF5">
    <property type="entry name" value="GLYCEROL DEHYDROGENASE 1"/>
    <property type="match status" value="1"/>
</dbReference>
<dbReference type="RefSeq" id="WP_408905255.1">
    <property type="nucleotide sequence ID" value="NZ_JAROCE010000001.1"/>
</dbReference>
<dbReference type="Gene3D" id="1.20.1090.10">
    <property type="entry name" value="Dehydroquinate synthase-like - alpha domain"/>
    <property type="match status" value="1"/>
</dbReference>
<evidence type="ECO:0000256" key="7">
    <source>
        <dbReference type="ARBA" id="ARBA00023098"/>
    </source>
</evidence>
<evidence type="ECO:0000256" key="8">
    <source>
        <dbReference type="ARBA" id="ARBA00023209"/>
    </source>
</evidence>
<keyword evidence="9" id="KW-1208">Phospholipid metabolism</keyword>